<organism evidence="2">
    <name type="scientific">Dunaliella tertiolecta</name>
    <name type="common">Green alga</name>
    <dbReference type="NCBI Taxonomy" id="3047"/>
    <lineage>
        <taxon>Eukaryota</taxon>
        <taxon>Viridiplantae</taxon>
        <taxon>Chlorophyta</taxon>
        <taxon>core chlorophytes</taxon>
        <taxon>Chlorophyceae</taxon>
        <taxon>CS clade</taxon>
        <taxon>Chlamydomonadales</taxon>
        <taxon>Dunaliellaceae</taxon>
        <taxon>Dunaliella</taxon>
    </lineage>
</organism>
<gene>
    <name evidence="2" type="ORF">DTER00134_LOCUS13278</name>
</gene>
<accession>A0A7S3VPD6</accession>
<reference evidence="2" key="1">
    <citation type="submission" date="2021-01" db="EMBL/GenBank/DDBJ databases">
        <authorList>
            <person name="Corre E."/>
            <person name="Pelletier E."/>
            <person name="Niang G."/>
            <person name="Scheremetjew M."/>
            <person name="Finn R."/>
            <person name="Kale V."/>
            <person name="Holt S."/>
            <person name="Cochrane G."/>
            <person name="Meng A."/>
            <person name="Brown T."/>
            <person name="Cohen L."/>
        </authorList>
    </citation>
    <scope>NUCLEOTIDE SEQUENCE</scope>
    <source>
        <strain evidence="2">CCMP1320</strain>
    </source>
</reference>
<evidence type="ECO:0000313" key="2">
    <source>
        <dbReference type="EMBL" id="CAE0498205.1"/>
    </source>
</evidence>
<keyword evidence="1" id="KW-1133">Transmembrane helix</keyword>
<feature type="transmembrane region" description="Helical" evidence="1">
    <location>
        <begin position="12"/>
        <end position="34"/>
    </location>
</feature>
<evidence type="ECO:0000256" key="1">
    <source>
        <dbReference type="SAM" id="Phobius"/>
    </source>
</evidence>
<dbReference type="EMBL" id="HBIP01022228">
    <property type="protein sequence ID" value="CAE0498205.1"/>
    <property type="molecule type" value="Transcribed_RNA"/>
</dbReference>
<feature type="transmembrane region" description="Helical" evidence="1">
    <location>
        <begin position="78"/>
        <end position="97"/>
    </location>
</feature>
<dbReference type="AlphaFoldDB" id="A0A7S3VPD6"/>
<name>A0A7S3VPD6_DUNTE</name>
<sequence>MEQGCEGVEAALKPLFCAVVLLWLLNSTDVKYITNQRSQQLSTQFSCVQPLRRRLQLLLLLLQACFAFRADLCKPGALFGYHLVLIFSLVGIAAQEVQLAAFGGLLRSIIHVSDLVDRRVYLHIKGCVQAASASHRTLSAY</sequence>
<protein>
    <submittedName>
        <fullName evidence="2">Uncharacterized protein</fullName>
    </submittedName>
</protein>
<keyword evidence="1" id="KW-0812">Transmembrane</keyword>
<proteinExistence type="predicted"/>
<keyword evidence="1" id="KW-0472">Membrane</keyword>